<evidence type="ECO:0000313" key="7">
    <source>
        <dbReference type="Proteomes" id="UP000007718"/>
    </source>
</evidence>
<dbReference type="HOGENOM" id="CLU_120447_0_0_0"/>
<organism evidence="6 7">
    <name type="scientific">Deinococcus proteolyticus (strain ATCC 35074 / DSM 20540 / JCM 6276 / NBRC 101906 / NCIMB 13154 / VKM Ac-1939 / CCM 2703 / MRP)</name>
    <dbReference type="NCBI Taxonomy" id="693977"/>
    <lineage>
        <taxon>Bacteria</taxon>
        <taxon>Thermotogati</taxon>
        <taxon>Deinococcota</taxon>
        <taxon>Deinococci</taxon>
        <taxon>Deinococcales</taxon>
        <taxon>Deinococcaceae</taxon>
        <taxon>Deinococcus</taxon>
    </lineage>
</organism>
<dbReference type="Pfam" id="PF14376">
    <property type="entry name" value="Haem_bd"/>
    <property type="match status" value="1"/>
</dbReference>
<dbReference type="RefSeq" id="WP_013615041.1">
    <property type="nucleotide sequence ID" value="NC_015161.1"/>
</dbReference>
<dbReference type="SMART" id="SM01235">
    <property type="entry name" value="Haem_bd"/>
    <property type="match status" value="1"/>
</dbReference>
<dbReference type="GO" id="GO:0046872">
    <property type="term" value="F:metal ion binding"/>
    <property type="evidence" value="ECO:0007669"/>
    <property type="project" value="UniProtKB-KW"/>
</dbReference>
<accession>F0RP89</accession>
<dbReference type="KEGG" id="dpt:Deipr_1283"/>
<dbReference type="GO" id="GO:0009055">
    <property type="term" value="F:electron transfer activity"/>
    <property type="evidence" value="ECO:0007669"/>
    <property type="project" value="InterPro"/>
</dbReference>
<evidence type="ECO:0000256" key="1">
    <source>
        <dbReference type="ARBA" id="ARBA00022617"/>
    </source>
</evidence>
<evidence type="ECO:0000256" key="2">
    <source>
        <dbReference type="ARBA" id="ARBA00022723"/>
    </source>
</evidence>
<name>F0RP89_DEIPM</name>
<dbReference type="Proteomes" id="UP000007718">
    <property type="component" value="Chromosome"/>
</dbReference>
<dbReference type="PROSITE" id="PS51007">
    <property type="entry name" value="CYTC"/>
    <property type="match status" value="1"/>
</dbReference>
<protein>
    <recommendedName>
        <fullName evidence="5">Cytochrome c domain-containing protein</fullName>
    </recommendedName>
</protein>
<proteinExistence type="predicted"/>
<gene>
    <name evidence="6" type="ordered locus">Deipr_1283</name>
</gene>
<dbReference type="AlphaFoldDB" id="F0RP89"/>
<reference evidence="6 7" key="2">
    <citation type="journal article" date="2012" name="Stand. Genomic Sci.">
        <title>Complete genome sequence of the orange-red pigmented, radioresistant Deinococcus proteolyticus type strain (MRP(T)).</title>
        <authorList>
            <person name="Copeland A."/>
            <person name="Zeytun A."/>
            <person name="Yassawong M."/>
            <person name="Nolan M."/>
            <person name="Lucas S."/>
            <person name="Hammon N."/>
            <person name="Deshpande S."/>
            <person name="Cheng J.F."/>
            <person name="Han C."/>
            <person name="Tapia R."/>
            <person name="Goodwin L.A."/>
            <person name="Pitluck S."/>
            <person name="Mavromatis K."/>
            <person name="Liolios K."/>
            <person name="Pagani I."/>
            <person name="Ivanova N."/>
            <person name="Mikhailova N."/>
            <person name="Pati A."/>
            <person name="Chen A."/>
            <person name="Palaniappan K."/>
            <person name="Land M."/>
            <person name="Hauser L."/>
            <person name="Jeffries C.D."/>
            <person name="Brambilla E.M."/>
            <person name="Rohde M."/>
            <person name="Sikorski J."/>
            <person name="Pukall R."/>
            <person name="Goker M."/>
            <person name="Detter J.C."/>
            <person name="Woyke T."/>
            <person name="Bristow J."/>
            <person name="Eisen J.A."/>
            <person name="Markowitz V."/>
            <person name="Hugenholtz P."/>
            <person name="Kyrpides N.C."/>
            <person name="Klenk H.P."/>
            <person name="Lapidus A."/>
        </authorList>
    </citation>
    <scope>NUCLEOTIDE SEQUENCE [LARGE SCALE GENOMIC DNA]</scope>
    <source>
        <strain evidence="7">ATCC 35074 / DSM 20540 / JCM 6276 / NBRC 101906 / NCIMB 13154 / VKM Ac-1939 / CCM 2703 / MRP</strain>
    </source>
</reference>
<dbReference type="OrthoDB" id="196738at2"/>
<evidence type="ECO:0000256" key="3">
    <source>
        <dbReference type="ARBA" id="ARBA00023004"/>
    </source>
</evidence>
<feature type="domain" description="Cytochrome c" evidence="5">
    <location>
        <begin position="51"/>
        <end position="162"/>
    </location>
</feature>
<dbReference type="InterPro" id="IPR025992">
    <property type="entry name" value="Haem-bd"/>
</dbReference>
<evidence type="ECO:0000259" key="5">
    <source>
        <dbReference type="PROSITE" id="PS51007"/>
    </source>
</evidence>
<keyword evidence="1 4" id="KW-0349">Heme</keyword>
<dbReference type="EMBL" id="CP002536">
    <property type="protein sequence ID" value="ADY26432.1"/>
    <property type="molecule type" value="Genomic_DNA"/>
</dbReference>
<keyword evidence="7" id="KW-1185">Reference proteome</keyword>
<sequence>MARDDRHCQNNDTASARPYKWLAAACTLLLLQLIPYGRAHSNPPAEAQPAWDSPRTEQLFTRACAACHSNQTEWPWYSQVAPASWLIQRHVDEGRSKFNVSVPGFGPEADEAAAAVREGEMPEKTYLPLHPEARLTPAETQALVSGLHKTFGGEASQEKGAD</sequence>
<dbReference type="InterPro" id="IPR009056">
    <property type="entry name" value="Cyt_c-like_dom"/>
</dbReference>
<dbReference type="STRING" id="693977.Deipr_1283"/>
<keyword evidence="3 4" id="KW-0408">Iron</keyword>
<dbReference type="SUPFAM" id="SSF46626">
    <property type="entry name" value="Cytochrome c"/>
    <property type="match status" value="1"/>
</dbReference>
<dbReference type="GO" id="GO:0020037">
    <property type="term" value="F:heme binding"/>
    <property type="evidence" value="ECO:0007669"/>
    <property type="project" value="InterPro"/>
</dbReference>
<dbReference type="InterPro" id="IPR036909">
    <property type="entry name" value="Cyt_c-like_dom_sf"/>
</dbReference>
<evidence type="ECO:0000313" key="6">
    <source>
        <dbReference type="EMBL" id="ADY26432.1"/>
    </source>
</evidence>
<reference evidence="7" key="1">
    <citation type="submission" date="2011-02" db="EMBL/GenBank/DDBJ databases">
        <title>The complete sequence of chromosome of Deinococcus proteolyticus DSM 20540.</title>
        <authorList>
            <consortium name="US DOE Joint Genome Institute (JGI-PGF)"/>
            <person name="Lucas S."/>
            <person name="Copeland A."/>
            <person name="Lapidus A."/>
            <person name="Bruce D."/>
            <person name="Goodwin L."/>
            <person name="Pitluck S."/>
            <person name="Kyrpides N."/>
            <person name="Mavromatis K."/>
            <person name="Pagani I."/>
            <person name="Ivanova N."/>
            <person name="Ovchinnikova G."/>
            <person name="Zeytun A."/>
            <person name="Detter J.C."/>
            <person name="Han C."/>
            <person name="Land M."/>
            <person name="Hauser L."/>
            <person name="Markowitz V."/>
            <person name="Cheng J.-F."/>
            <person name="Hugenholtz P."/>
            <person name="Woyke T."/>
            <person name="Wu D."/>
            <person name="Pukall R."/>
            <person name="Steenblock K."/>
            <person name="Brambilla E."/>
            <person name="Klenk H.-P."/>
            <person name="Eisen J.A."/>
        </authorList>
    </citation>
    <scope>NUCLEOTIDE SEQUENCE [LARGE SCALE GENOMIC DNA]</scope>
    <source>
        <strain evidence="7">ATCC 35074 / DSM 20540 / JCM 6276 / NBRC 101906 / NCIMB 13154 / VKM Ac-1939 / CCM 2703 / MRP</strain>
    </source>
</reference>
<keyword evidence="2 4" id="KW-0479">Metal-binding</keyword>
<dbReference type="eggNOG" id="COG2010">
    <property type="taxonomic scope" value="Bacteria"/>
</dbReference>
<evidence type="ECO:0000256" key="4">
    <source>
        <dbReference type="PROSITE-ProRule" id="PRU00433"/>
    </source>
</evidence>